<sequence>MSQPPPSPGSAHGIGLLDQGTDNTPQPPSPRTTATTTPSTTTRPGLVHRPSRPTMAVSTTLEPPSRSRQRGFSLRTQLFNRNLEQSAQSPIEMTENPSPAYNHHVAADVPDYYAASPNANASAIDVVEQNDIDQLVDDDGQKLYLPYVSQSHLSSDRHHHLHQKRYNSSWLPDYSSRLMFRPRRFRGKVHHWYNKSRDFVLRTNQIPPSKGGRRVPLNLRRNLAAGLIDDRTDKPYVSNRIESAVYNRYNAVPLLLIAQFSKLANVYFLVMSSLQMVPNFSTTGTYNAFITFMIFTAISMAREGFDDWQRHRQDATENNKQAFVAELDTDMDYQKNLHWRPTAWKNIKVGDVVKLSRNDWVPSDLLLLHADGMGDIAYVETAALDGETNLKSKIALPALANMCNTDELLTEDDTRAEFVVEDPNTDLYNFEGNVTINGTKYSLSNENILYRGSILRNTPRAIGLVVFTGQETKIRMNATQAPRVKAPRLQSRINNIIAFMVLFVIFIAAFCTAMERVWVNDSSDIPWYLPYANIPLIQLSMSFAIMFNTLIPLSLYVSMEIVKIAQRIMLTWDVDMYHAPTNTPCEAHTSSINEELGQVSYIFSDKTGTLTDNVMLFRKISVAGHSWLHDLDVQQEFFRNQLQKLRQDKSKTGKLPARPLSALVRTSSHTLESMISAAADNHDDYDDDGYNVTHVRKTKSLHSASASVSMPQAFQRAATLGTVWQSSSLAHQRSISSISTANSNGPRWHSSAYGPQVVNPVPENTDTIQVTRSTVELLQYVQLKPDSPFSVRAKFFLLAMALCHTCIPERQEASPDAGFDNDDEDDDDNDDDDDSKINYQAASPDELALVRAARDLGYVVIDRQHKIVTVRTYPNGFDSDATIETYDILDTIEFSSARKRMSILVRFPDGRICLLCKGADSVIFERLQSAKLAQSKKVEVARRVTMRKNLEASRAIAVRDSMSIERAASHHHNGSNASADVARQSFSVARTSLSLHRPSVNLRKKETLEQLDDFLKSAQAREAGADVTQTPRPSVDVDIPTSPVVGRSSFAAFGENSSGAAPATSFGKNPALAVLEGMVDETVPMDTGVVFERTISHIDEFATEGLRTLVYAHRFLTEDDYKSWAKTYHDAVTSLENRTEKIEAAGELVETDLELTGATAIEDKLQNGVPEAIDKLRRAGIKLWMLTGDKRETAISIGHSCRLIHDFSTVWILGEDEPEKMRNKMEAAIVELDEGSVAHCVVVVDGSTLAYIEKDMTMMSLFIELGVKANSVICCRASPSQKALLVTSVRSRVKSAVTLAIGDGANDIAMIQAADVGIGIAGKEGLQASRSSDFSIAQFRFLLKLLLVHGRWNYVRMSKYVLATFYKEFFFYLTQAMFQHFTLYSGTSLYESVSLTMYNTLFTSLPVLCLGIFLQDLSPETLIAVPELYSTSRLNKHFSVRIFFGWMFVASSQAVLVTFTMCYVYAIMYPRDNGLYPMGTLNFAAIIAAIATKLDFVEMHNRTFLSFGALIISVCGWFLWTMFLTSIYSEYVTLYFVRDAFYTTFGKDLTWWATFFLCCGVPIVFDLVLVSIRAGLFPSDTDVFQQIEQDPELRDRLEKDAEMELENSWANDKRRQARLQKRAAERDAALFLSTKASEAEEQEVRDLLLSRGFSK</sequence>
<evidence type="ECO:0000313" key="1">
    <source>
        <dbReference type="EMBL" id="KAK9240161.1"/>
    </source>
</evidence>
<comment type="caution">
    <text evidence="1">The sequence shown here is derived from an EMBL/GenBank/DDBJ whole genome shotgun (WGS) entry which is preliminary data.</text>
</comment>
<evidence type="ECO:0000313" key="2">
    <source>
        <dbReference type="Proteomes" id="UP001433508"/>
    </source>
</evidence>
<gene>
    <name evidence="1" type="ORF">V1525DRAFT_396134</name>
</gene>
<proteinExistence type="predicted"/>
<protein>
    <submittedName>
        <fullName evidence="1">Uncharacterized protein</fullName>
    </submittedName>
</protein>
<name>A0ACC3T903_LIPKO</name>
<reference evidence="2" key="1">
    <citation type="journal article" date="2024" name="Front. Bioeng. Biotechnol.">
        <title>Genome-scale model development and genomic sequencing of the oleaginous clade Lipomyces.</title>
        <authorList>
            <person name="Czajka J.J."/>
            <person name="Han Y."/>
            <person name="Kim J."/>
            <person name="Mondo S.J."/>
            <person name="Hofstad B.A."/>
            <person name="Robles A."/>
            <person name="Haridas S."/>
            <person name="Riley R."/>
            <person name="LaButti K."/>
            <person name="Pangilinan J."/>
            <person name="Andreopoulos W."/>
            <person name="Lipzen A."/>
            <person name="Yan J."/>
            <person name="Wang M."/>
            <person name="Ng V."/>
            <person name="Grigoriev I.V."/>
            <person name="Spatafora J.W."/>
            <person name="Magnuson J.K."/>
            <person name="Baker S.E."/>
            <person name="Pomraning K.R."/>
        </authorList>
    </citation>
    <scope>NUCLEOTIDE SEQUENCE [LARGE SCALE GENOMIC DNA]</scope>
    <source>
        <strain evidence="2">CBS 7786</strain>
    </source>
</reference>
<keyword evidence="2" id="KW-1185">Reference proteome</keyword>
<organism evidence="1 2">
    <name type="scientific">Lipomyces kononenkoae</name>
    <name type="common">Yeast</name>
    <dbReference type="NCBI Taxonomy" id="34357"/>
    <lineage>
        <taxon>Eukaryota</taxon>
        <taxon>Fungi</taxon>
        <taxon>Dikarya</taxon>
        <taxon>Ascomycota</taxon>
        <taxon>Saccharomycotina</taxon>
        <taxon>Lipomycetes</taxon>
        <taxon>Lipomycetales</taxon>
        <taxon>Lipomycetaceae</taxon>
        <taxon>Lipomyces</taxon>
    </lineage>
</organism>
<dbReference type="Proteomes" id="UP001433508">
    <property type="component" value="Unassembled WGS sequence"/>
</dbReference>
<accession>A0ACC3T903</accession>
<dbReference type="EMBL" id="MU971341">
    <property type="protein sequence ID" value="KAK9240161.1"/>
    <property type="molecule type" value="Genomic_DNA"/>
</dbReference>